<gene>
    <name evidence="3" type="ORF">N1F79_13755</name>
</gene>
<reference evidence="3 4" key="1">
    <citation type="submission" date="2022-09" db="EMBL/GenBank/DDBJ databases">
        <title>Genome sequencing of Flavivirga sp. MEBiC05379.</title>
        <authorList>
            <person name="Oh H.-M."/>
            <person name="Kwon K.K."/>
            <person name="Park M.J."/>
            <person name="Yang S.-H."/>
        </authorList>
    </citation>
    <scope>NUCLEOTIDE SEQUENCE [LARGE SCALE GENOMIC DNA]</scope>
    <source>
        <strain evidence="3 4">MEBiC05379</strain>
    </source>
</reference>
<dbReference type="Proteomes" id="UP001337305">
    <property type="component" value="Unassembled WGS sequence"/>
</dbReference>
<feature type="region of interest" description="Disordered" evidence="1">
    <location>
        <begin position="28"/>
        <end position="53"/>
    </location>
</feature>
<dbReference type="EMBL" id="JAODOP010000004">
    <property type="protein sequence ID" value="MEF3834197.1"/>
    <property type="molecule type" value="Genomic_DNA"/>
</dbReference>
<feature type="signal peptide" evidence="2">
    <location>
        <begin position="1"/>
        <end position="20"/>
    </location>
</feature>
<evidence type="ECO:0000313" key="4">
    <source>
        <dbReference type="Proteomes" id="UP001337305"/>
    </source>
</evidence>
<evidence type="ECO:0000256" key="2">
    <source>
        <dbReference type="SAM" id="SignalP"/>
    </source>
</evidence>
<accession>A0ABU7XTZ4</accession>
<organism evidence="3 4">
    <name type="scientific">Flavivirga spongiicola</name>
    <dbReference type="NCBI Taxonomy" id="421621"/>
    <lineage>
        <taxon>Bacteria</taxon>
        <taxon>Pseudomonadati</taxon>
        <taxon>Bacteroidota</taxon>
        <taxon>Flavobacteriia</taxon>
        <taxon>Flavobacteriales</taxon>
        <taxon>Flavobacteriaceae</taxon>
        <taxon>Flavivirga</taxon>
    </lineage>
</organism>
<dbReference type="RefSeq" id="WP_303306531.1">
    <property type="nucleotide sequence ID" value="NZ_JAODOP010000004.1"/>
</dbReference>
<keyword evidence="2" id="KW-0732">Signal</keyword>
<protein>
    <submittedName>
        <fullName evidence="3">Uncharacterized protein</fullName>
    </submittedName>
</protein>
<dbReference type="PROSITE" id="PS51257">
    <property type="entry name" value="PROKAR_LIPOPROTEIN"/>
    <property type="match status" value="1"/>
</dbReference>
<name>A0ABU7XTZ4_9FLAO</name>
<sequence length="53" mass="5626">MKNLARLICMGILLASTVTSCTKTDLETDNMEEVNPQSTEGGDEKIKALPTGG</sequence>
<keyword evidence="4" id="KW-1185">Reference proteome</keyword>
<comment type="caution">
    <text evidence="3">The sequence shown here is derived from an EMBL/GenBank/DDBJ whole genome shotgun (WGS) entry which is preliminary data.</text>
</comment>
<evidence type="ECO:0000256" key="1">
    <source>
        <dbReference type="SAM" id="MobiDB-lite"/>
    </source>
</evidence>
<feature type="chain" id="PRO_5045884339" evidence="2">
    <location>
        <begin position="21"/>
        <end position="53"/>
    </location>
</feature>
<evidence type="ECO:0000313" key="3">
    <source>
        <dbReference type="EMBL" id="MEF3834197.1"/>
    </source>
</evidence>
<proteinExistence type="predicted"/>